<dbReference type="PANTHER" id="PTHR34502:SF4">
    <property type="entry name" value="DUF6594 DOMAIN-CONTAINING PROTEIN"/>
    <property type="match status" value="1"/>
</dbReference>
<dbReference type="InterPro" id="IPR046529">
    <property type="entry name" value="DUF6594"/>
</dbReference>
<dbReference type="EMBL" id="WOWK01000050">
    <property type="protein sequence ID" value="KAF0323693.1"/>
    <property type="molecule type" value="Genomic_DNA"/>
</dbReference>
<evidence type="ECO:0000313" key="5">
    <source>
        <dbReference type="Proteomes" id="UP000434172"/>
    </source>
</evidence>
<evidence type="ECO:0000256" key="2">
    <source>
        <dbReference type="SAM" id="Phobius"/>
    </source>
</evidence>
<feature type="domain" description="DUF6594" evidence="3">
    <location>
        <begin position="32"/>
        <end position="276"/>
    </location>
</feature>
<organism evidence="4 5">
    <name type="scientific">Colletotrichum asianum</name>
    <dbReference type="NCBI Taxonomy" id="702518"/>
    <lineage>
        <taxon>Eukaryota</taxon>
        <taxon>Fungi</taxon>
        <taxon>Dikarya</taxon>
        <taxon>Ascomycota</taxon>
        <taxon>Pezizomycotina</taxon>
        <taxon>Sordariomycetes</taxon>
        <taxon>Hypocreomycetidae</taxon>
        <taxon>Glomerellales</taxon>
        <taxon>Glomerellaceae</taxon>
        <taxon>Colletotrichum</taxon>
        <taxon>Colletotrichum gloeosporioides species complex</taxon>
    </lineage>
</organism>
<keyword evidence="2" id="KW-0472">Membrane</keyword>
<dbReference type="OrthoDB" id="3533814at2759"/>
<evidence type="ECO:0000259" key="3">
    <source>
        <dbReference type="Pfam" id="PF20237"/>
    </source>
</evidence>
<proteinExistence type="predicted"/>
<sequence length="277" mass="32083">MSTSPDSRESDVEMQTITQEDLDKKPWKYFGYRDFCKFAAAENDYFAIRRFDELHVRILFGLQDGLTRLEEKLRSMDDQFSDPQSPDIDNGSFREDQSDRKELLDQIHEALTRYDNLLCQYLNLRSAKDASAISVQNMKTWLSNMNQPIESQEVEFLGQRDLISTSMLKKSPAQQFLETNVGLPFIGWLKRRSRPDKTRTTHDLVVRYDDKKFEMMHGVGMYIAALVMLVGPLWLLAALKEEWHKLVSISLLLTIFLTIMNWGIVARPFEILAATAG</sequence>
<accession>A0A8H3ZLH0</accession>
<dbReference type="PANTHER" id="PTHR34502">
    <property type="entry name" value="DUF6594 DOMAIN-CONTAINING PROTEIN-RELATED"/>
    <property type="match status" value="1"/>
</dbReference>
<dbReference type="AlphaFoldDB" id="A0A8H3ZLH0"/>
<dbReference type="Proteomes" id="UP000434172">
    <property type="component" value="Unassembled WGS sequence"/>
</dbReference>
<dbReference type="Pfam" id="PF20237">
    <property type="entry name" value="DUF6594"/>
    <property type="match status" value="1"/>
</dbReference>
<reference evidence="4 5" key="1">
    <citation type="submission" date="2019-12" db="EMBL/GenBank/DDBJ databases">
        <title>A genome sequence resource for the geographically widespread anthracnose pathogen Colletotrichum asianum.</title>
        <authorList>
            <person name="Meng Y."/>
        </authorList>
    </citation>
    <scope>NUCLEOTIDE SEQUENCE [LARGE SCALE GENOMIC DNA]</scope>
    <source>
        <strain evidence="4 5">ICMP 18580</strain>
    </source>
</reference>
<evidence type="ECO:0000313" key="4">
    <source>
        <dbReference type="EMBL" id="KAF0323693.1"/>
    </source>
</evidence>
<protein>
    <recommendedName>
        <fullName evidence="3">DUF6594 domain-containing protein</fullName>
    </recommendedName>
</protein>
<name>A0A8H3ZLH0_9PEZI</name>
<feature type="transmembrane region" description="Helical" evidence="2">
    <location>
        <begin position="243"/>
        <end position="264"/>
    </location>
</feature>
<comment type="caution">
    <text evidence="4">The sequence shown here is derived from an EMBL/GenBank/DDBJ whole genome shotgun (WGS) entry which is preliminary data.</text>
</comment>
<feature type="region of interest" description="Disordered" evidence="1">
    <location>
        <begin position="76"/>
        <end position="99"/>
    </location>
</feature>
<keyword evidence="5" id="KW-1185">Reference proteome</keyword>
<gene>
    <name evidence="4" type="ORF">GQ607_009139</name>
</gene>
<keyword evidence="2" id="KW-1133">Transmembrane helix</keyword>
<evidence type="ECO:0000256" key="1">
    <source>
        <dbReference type="SAM" id="MobiDB-lite"/>
    </source>
</evidence>
<feature type="transmembrane region" description="Helical" evidence="2">
    <location>
        <begin position="219"/>
        <end position="237"/>
    </location>
</feature>
<keyword evidence="2" id="KW-0812">Transmembrane</keyword>